<comment type="caution">
    <text evidence="2">The sequence shown here is derived from an EMBL/GenBank/DDBJ whole genome shotgun (WGS) entry which is preliminary data.</text>
</comment>
<proteinExistence type="predicted"/>
<evidence type="ECO:0000256" key="1">
    <source>
        <dbReference type="SAM" id="MobiDB-lite"/>
    </source>
</evidence>
<organism evidence="2 3">
    <name type="scientific">Candidatus Lambdaproteobacteria bacterium RIFOXYD2_FULL_56_26</name>
    <dbReference type="NCBI Taxonomy" id="1817773"/>
    <lineage>
        <taxon>Bacteria</taxon>
        <taxon>Pseudomonadati</taxon>
        <taxon>Pseudomonadota</taxon>
        <taxon>Candidatus Lambdaproteobacteria</taxon>
    </lineage>
</organism>
<protein>
    <recommendedName>
        <fullName evidence="4">DUF4168 domain-containing protein</fullName>
    </recommendedName>
</protein>
<sequence>MILRKGLSIGGTQPTQGFRQGWNGFGREAGENPLESIATINRTMKFALLLVSLLLCLAHTPAFAEDPSAARVKTPEPTLEQRTKFKNVEDLLKLIEKAREAGISDEELKKLDLNNEEGQVSVLEYIEEFKKVKRLKDQELQDFMEKRFLTVGDIFKELVDMEPSKLKTLREELVSEY</sequence>
<feature type="region of interest" description="Disordered" evidence="1">
    <location>
        <begin position="1"/>
        <end position="23"/>
    </location>
</feature>
<accession>A0A1F6H1N5</accession>
<evidence type="ECO:0008006" key="4">
    <source>
        <dbReference type="Google" id="ProtNLM"/>
    </source>
</evidence>
<gene>
    <name evidence="2" type="ORF">A2557_10705</name>
</gene>
<dbReference type="EMBL" id="MFNF01000005">
    <property type="protein sequence ID" value="OGH04262.1"/>
    <property type="molecule type" value="Genomic_DNA"/>
</dbReference>
<reference evidence="2 3" key="1">
    <citation type="journal article" date="2016" name="Nat. Commun.">
        <title>Thousands of microbial genomes shed light on interconnected biogeochemical processes in an aquifer system.</title>
        <authorList>
            <person name="Anantharaman K."/>
            <person name="Brown C.T."/>
            <person name="Hug L.A."/>
            <person name="Sharon I."/>
            <person name="Castelle C.J."/>
            <person name="Probst A.J."/>
            <person name="Thomas B.C."/>
            <person name="Singh A."/>
            <person name="Wilkins M.J."/>
            <person name="Karaoz U."/>
            <person name="Brodie E.L."/>
            <person name="Williams K.H."/>
            <person name="Hubbard S.S."/>
            <person name="Banfield J.F."/>
        </authorList>
    </citation>
    <scope>NUCLEOTIDE SEQUENCE [LARGE SCALE GENOMIC DNA]</scope>
</reference>
<dbReference type="AlphaFoldDB" id="A0A1F6H1N5"/>
<name>A0A1F6H1N5_9PROT</name>
<evidence type="ECO:0000313" key="3">
    <source>
        <dbReference type="Proteomes" id="UP000177583"/>
    </source>
</evidence>
<dbReference type="Proteomes" id="UP000177583">
    <property type="component" value="Unassembled WGS sequence"/>
</dbReference>
<evidence type="ECO:0000313" key="2">
    <source>
        <dbReference type="EMBL" id="OGH04262.1"/>
    </source>
</evidence>